<comment type="caution">
    <text evidence="5">The sequence shown here is derived from an EMBL/GenBank/DDBJ whole genome shotgun (WGS) entry which is preliminary data.</text>
</comment>
<dbReference type="InterPro" id="IPR000241">
    <property type="entry name" value="RlmKL-like_Mtase"/>
</dbReference>
<reference evidence="5 6" key="1">
    <citation type="submission" date="2019-04" db="EMBL/GenBank/DDBJ databases">
        <authorList>
            <person name="Poehlein A."/>
            <person name="Bengelsdorf F.R."/>
            <person name="Duerre P."/>
            <person name="Daniel R."/>
        </authorList>
    </citation>
    <scope>NUCLEOTIDE SEQUENCE [LARGE SCALE GENOMIC DNA]</scope>
    <source>
        <strain evidence="5 6">BS-1</strain>
    </source>
</reference>
<proteinExistence type="predicted"/>
<dbReference type="GO" id="GO:0003723">
    <property type="term" value="F:RNA binding"/>
    <property type="evidence" value="ECO:0007669"/>
    <property type="project" value="UniProtKB-UniRule"/>
</dbReference>
<protein>
    <submittedName>
        <fullName evidence="5">Ribosomal RNA large subunit methyltransferase L</fullName>
        <ecNumber evidence="5">2.1.1.173</ecNumber>
    </submittedName>
</protein>
<evidence type="ECO:0000256" key="3">
    <source>
        <dbReference type="PROSITE-ProRule" id="PRU00529"/>
    </source>
</evidence>
<dbReference type="Pfam" id="PF22020">
    <property type="entry name" value="RlmL_1st"/>
    <property type="match status" value="1"/>
</dbReference>
<evidence type="ECO:0000313" key="5">
    <source>
        <dbReference type="EMBL" id="TGJ78100.1"/>
    </source>
</evidence>
<feature type="domain" description="THUMP" evidence="4">
    <location>
        <begin position="45"/>
        <end position="155"/>
    </location>
</feature>
<dbReference type="InterPro" id="IPR054170">
    <property type="entry name" value="RlmL_1st"/>
</dbReference>
<evidence type="ECO:0000256" key="2">
    <source>
        <dbReference type="ARBA" id="ARBA00022679"/>
    </source>
</evidence>
<dbReference type="PROSITE" id="PS00092">
    <property type="entry name" value="N6_MTASE"/>
    <property type="match status" value="1"/>
</dbReference>
<dbReference type="SMART" id="SM00981">
    <property type="entry name" value="THUMP"/>
    <property type="match status" value="1"/>
</dbReference>
<dbReference type="Gene3D" id="3.40.50.150">
    <property type="entry name" value="Vaccinia Virus protein VP39"/>
    <property type="match status" value="1"/>
</dbReference>
<accession>A0A4Z0YGQ8</accession>
<dbReference type="PANTHER" id="PTHR47313:SF1">
    <property type="entry name" value="RIBOSOMAL RNA LARGE SUBUNIT METHYLTRANSFERASE K_L"/>
    <property type="match status" value="1"/>
</dbReference>
<dbReference type="PROSITE" id="PS51165">
    <property type="entry name" value="THUMP"/>
    <property type="match status" value="1"/>
</dbReference>
<evidence type="ECO:0000313" key="6">
    <source>
        <dbReference type="Proteomes" id="UP000297714"/>
    </source>
</evidence>
<dbReference type="InterPro" id="IPR002052">
    <property type="entry name" value="DNA_methylase_N6_adenine_CS"/>
</dbReference>
<keyword evidence="1 5" id="KW-0489">Methyltransferase</keyword>
<dbReference type="CDD" id="cd11715">
    <property type="entry name" value="THUMP_AdoMetMT"/>
    <property type="match status" value="1"/>
</dbReference>
<keyword evidence="3" id="KW-0694">RNA-binding</keyword>
<sequence length="372" mass="42715">MHNFKLVCPCLLGVEGLVADELRKMDAQNVEPQNGRVLFDGSEEMLARANIGSRFSERVLVQMGSFPARSFEELFQSVKALPWEEWIGKNDRFPVKGRSLNSKLTSIPDCQSIIKKAIVERLKQKYKLNWFEETGALYQIQFLIMKDNVSVMIDTSGEGLHKRGYRAASTEAPIKETLAACMVHLSRVRHDAHFIDPFCGSGTILIEATLYALNIAPGLRRRFSAEQWAQIRPDIWRREKERAQSLIMHDALFTAYGYDIDGAAIALTLENAKKAGVISRIHAEKRSIKDFRSIGEYGCVICNPPYGERLLDIRQAEELYRTMGKVFVKKHGWSYSIISPDEKFEECFGRKADRRRKLYNGMIKCQYYMYFK</sequence>
<dbReference type="GO" id="GO:0070043">
    <property type="term" value="F:rRNA (guanine-N7-)-methyltransferase activity"/>
    <property type="evidence" value="ECO:0007669"/>
    <property type="project" value="TreeGrafter"/>
</dbReference>
<keyword evidence="6" id="KW-1185">Reference proteome</keyword>
<dbReference type="InterPro" id="IPR004114">
    <property type="entry name" value="THUMP_dom"/>
</dbReference>
<dbReference type="RefSeq" id="WP_135657369.1">
    <property type="nucleotide sequence ID" value="NZ_JAJUFJ010000001.1"/>
</dbReference>
<dbReference type="Gene3D" id="3.30.2130.30">
    <property type="match status" value="1"/>
</dbReference>
<dbReference type="PANTHER" id="PTHR47313">
    <property type="entry name" value="RIBOSOMAL RNA LARGE SUBUNIT METHYLTRANSFERASE K/L"/>
    <property type="match status" value="1"/>
</dbReference>
<dbReference type="PROSITE" id="PS01261">
    <property type="entry name" value="UPF0020"/>
    <property type="match status" value="1"/>
</dbReference>
<dbReference type="AlphaFoldDB" id="A0A4Z0YGQ8"/>
<dbReference type="InterPro" id="IPR029063">
    <property type="entry name" value="SAM-dependent_MTases_sf"/>
</dbReference>
<dbReference type="InterPro" id="IPR053943">
    <property type="entry name" value="RlmKL-like_Mtase_CS"/>
</dbReference>
<dbReference type="Pfam" id="PF02926">
    <property type="entry name" value="THUMP"/>
    <property type="match status" value="1"/>
</dbReference>
<evidence type="ECO:0000259" key="4">
    <source>
        <dbReference type="PROSITE" id="PS51165"/>
    </source>
</evidence>
<evidence type="ECO:0000256" key="1">
    <source>
        <dbReference type="ARBA" id="ARBA00022603"/>
    </source>
</evidence>
<dbReference type="GO" id="GO:0052915">
    <property type="term" value="F:23S rRNA (guanine(2445)-N(2))-methyltransferase activity"/>
    <property type="evidence" value="ECO:0007669"/>
    <property type="project" value="UniProtKB-EC"/>
</dbReference>
<organism evidence="5 6">
    <name type="scientific">Caproiciproducens galactitolivorans</name>
    <dbReference type="NCBI Taxonomy" id="642589"/>
    <lineage>
        <taxon>Bacteria</taxon>
        <taxon>Bacillati</taxon>
        <taxon>Bacillota</taxon>
        <taxon>Clostridia</taxon>
        <taxon>Eubacteriales</taxon>
        <taxon>Acutalibacteraceae</taxon>
        <taxon>Caproiciproducens</taxon>
    </lineage>
</organism>
<gene>
    <name evidence="5" type="primary">rlmL</name>
    <name evidence="5" type="ORF">CAGA_05130</name>
</gene>
<keyword evidence="2 5" id="KW-0808">Transferase</keyword>
<dbReference type="Proteomes" id="UP000297714">
    <property type="component" value="Unassembled WGS sequence"/>
</dbReference>
<dbReference type="EMBL" id="SRMQ01000001">
    <property type="protein sequence ID" value="TGJ78100.1"/>
    <property type="molecule type" value="Genomic_DNA"/>
</dbReference>
<dbReference type="Pfam" id="PF01170">
    <property type="entry name" value="UPF0020"/>
    <property type="match status" value="1"/>
</dbReference>
<dbReference type="OrthoDB" id="9809404at2"/>
<dbReference type="SUPFAM" id="SSF53335">
    <property type="entry name" value="S-adenosyl-L-methionine-dependent methyltransferases"/>
    <property type="match status" value="1"/>
</dbReference>
<name>A0A4Z0YGQ8_9FIRM</name>
<dbReference type="EC" id="2.1.1.173" evidence="5"/>